<evidence type="ECO:0000256" key="1">
    <source>
        <dbReference type="SAM" id="MobiDB-lite"/>
    </source>
</evidence>
<feature type="region of interest" description="Disordered" evidence="1">
    <location>
        <begin position="189"/>
        <end position="233"/>
    </location>
</feature>
<organism evidence="2 3">
    <name type="scientific">Flavobacterium granuli</name>
    <dbReference type="NCBI Taxonomy" id="280093"/>
    <lineage>
        <taxon>Bacteria</taxon>
        <taxon>Pseudomonadati</taxon>
        <taxon>Bacteroidota</taxon>
        <taxon>Flavobacteriia</taxon>
        <taxon>Flavobacteriales</taxon>
        <taxon>Flavobacteriaceae</taxon>
        <taxon>Flavobacterium</taxon>
    </lineage>
</organism>
<evidence type="ECO:0000313" key="2">
    <source>
        <dbReference type="EMBL" id="MDR6844960.1"/>
    </source>
</evidence>
<keyword evidence="3" id="KW-1185">Reference proteome</keyword>
<name>A0ABU1S1P8_9FLAO</name>
<feature type="compositionally biased region" description="Polar residues" evidence="1">
    <location>
        <begin position="197"/>
        <end position="219"/>
    </location>
</feature>
<reference evidence="2 3" key="1">
    <citation type="submission" date="2023-07" db="EMBL/GenBank/DDBJ databases">
        <title>Sorghum-associated microbial communities from plants grown in Nebraska, USA.</title>
        <authorList>
            <person name="Schachtman D."/>
        </authorList>
    </citation>
    <scope>NUCLEOTIDE SEQUENCE [LARGE SCALE GENOMIC DNA]</scope>
    <source>
        <strain evidence="2 3">BE124</strain>
    </source>
</reference>
<dbReference type="RefSeq" id="WP_310005816.1">
    <property type="nucleotide sequence ID" value="NZ_JAVDTX010000003.1"/>
</dbReference>
<dbReference type="Proteomes" id="UP001261871">
    <property type="component" value="Unassembled WGS sequence"/>
</dbReference>
<protein>
    <submittedName>
        <fullName evidence="2">Uncharacterized protein</fullName>
    </submittedName>
</protein>
<gene>
    <name evidence="2" type="ORF">J2W95_001659</name>
</gene>
<sequence length="233" mass="26077">MNNKLTLLFLVLLMQFSCKNDNDVRLADNLRDAKKKELIFKTINKEWNFIDTPINSTSEATLKTWPEWRAFMDELSVKPKKTITAFQKKAKALSTKVMALNTNIPAQFDNPQIRSRIATLITQVRMLDLYINLDKVSDKKVAERLAEINLELVSLQRQMDKIVEKSKIPMEVGESELLMMLDTTRAIQAGNPAMPGSTVTPGNPTLQGNPKIPGTQTIPGNPGGAASPQQQKQ</sequence>
<comment type="caution">
    <text evidence="2">The sequence shown here is derived from an EMBL/GenBank/DDBJ whole genome shotgun (WGS) entry which is preliminary data.</text>
</comment>
<evidence type="ECO:0000313" key="3">
    <source>
        <dbReference type="Proteomes" id="UP001261871"/>
    </source>
</evidence>
<proteinExistence type="predicted"/>
<accession>A0ABU1S1P8</accession>
<dbReference type="EMBL" id="JAVDTX010000003">
    <property type="protein sequence ID" value="MDR6844960.1"/>
    <property type="molecule type" value="Genomic_DNA"/>
</dbReference>